<name>A0AA35RAJ5_GEOBA</name>
<reference evidence="1" key="1">
    <citation type="submission" date="2023-03" db="EMBL/GenBank/DDBJ databases">
        <authorList>
            <person name="Steffen K."/>
            <person name="Cardenas P."/>
        </authorList>
    </citation>
    <scope>NUCLEOTIDE SEQUENCE</scope>
</reference>
<keyword evidence="2" id="KW-1185">Reference proteome</keyword>
<proteinExistence type="predicted"/>
<gene>
    <name evidence="1" type="ORF">GBAR_LOCUS5465</name>
</gene>
<dbReference type="InterPro" id="IPR029068">
    <property type="entry name" value="Glyas_Bleomycin-R_OHBP_Dase"/>
</dbReference>
<comment type="caution">
    <text evidence="1">The sequence shown here is derived from an EMBL/GenBank/DDBJ whole genome shotgun (WGS) entry which is preliminary data.</text>
</comment>
<sequence>MTEPQQPSEEHQGFELPPVGSVVWQDLTVPSAPEIRDFYCQVVGWTYTDHDMGDYADYNINLPDGSHTVAGICHTRDPTPMFRPNGWFISWWRM</sequence>
<dbReference type="Proteomes" id="UP001174909">
    <property type="component" value="Unassembled WGS sequence"/>
</dbReference>
<evidence type="ECO:0000313" key="2">
    <source>
        <dbReference type="Proteomes" id="UP001174909"/>
    </source>
</evidence>
<organism evidence="1 2">
    <name type="scientific">Geodia barretti</name>
    <name type="common">Barrett's horny sponge</name>
    <dbReference type="NCBI Taxonomy" id="519541"/>
    <lineage>
        <taxon>Eukaryota</taxon>
        <taxon>Metazoa</taxon>
        <taxon>Porifera</taxon>
        <taxon>Demospongiae</taxon>
        <taxon>Heteroscleromorpha</taxon>
        <taxon>Tetractinellida</taxon>
        <taxon>Astrophorina</taxon>
        <taxon>Geodiidae</taxon>
        <taxon>Geodia</taxon>
    </lineage>
</organism>
<protein>
    <submittedName>
        <fullName evidence="1">Uncharacterized protein</fullName>
    </submittedName>
</protein>
<accession>A0AA35RAJ5</accession>
<dbReference type="EMBL" id="CASHTH010000801">
    <property type="protein sequence ID" value="CAI8007888.1"/>
    <property type="molecule type" value="Genomic_DNA"/>
</dbReference>
<dbReference type="Gene3D" id="3.10.180.10">
    <property type="entry name" value="2,3-Dihydroxybiphenyl 1,2-Dioxygenase, domain 1"/>
    <property type="match status" value="1"/>
</dbReference>
<evidence type="ECO:0000313" key="1">
    <source>
        <dbReference type="EMBL" id="CAI8007888.1"/>
    </source>
</evidence>
<dbReference type="SUPFAM" id="SSF54593">
    <property type="entry name" value="Glyoxalase/Bleomycin resistance protein/Dihydroxybiphenyl dioxygenase"/>
    <property type="match status" value="1"/>
</dbReference>
<dbReference type="AlphaFoldDB" id="A0AA35RAJ5"/>